<dbReference type="AlphaFoldDB" id="A0A7I8IY69"/>
<sequence length="34" mass="4203">MGHQVRRVLPHHDFQRHHPEAVHVALLRHLHRER</sequence>
<keyword evidence="2" id="KW-1185">Reference proteome</keyword>
<dbReference type="EMBL" id="CACRZD030000007">
    <property type="protein sequence ID" value="CAA6662523.1"/>
    <property type="molecule type" value="Genomic_DNA"/>
</dbReference>
<evidence type="ECO:0000313" key="2">
    <source>
        <dbReference type="Proteomes" id="UP001189122"/>
    </source>
</evidence>
<accession>A0A7I8IY69</accession>
<dbReference type="EMBL" id="LR743594">
    <property type="protein sequence ID" value="CAA2622952.1"/>
    <property type="molecule type" value="Genomic_DNA"/>
</dbReference>
<organism evidence="1">
    <name type="scientific">Spirodela intermedia</name>
    <name type="common">Intermediate duckweed</name>
    <dbReference type="NCBI Taxonomy" id="51605"/>
    <lineage>
        <taxon>Eukaryota</taxon>
        <taxon>Viridiplantae</taxon>
        <taxon>Streptophyta</taxon>
        <taxon>Embryophyta</taxon>
        <taxon>Tracheophyta</taxon>
        <taxon>Spermatophyta</taxon>
        <taxon>Magnoliopsida</taxon>
        <taxon>Liliopsida</taxon>
        <taxon>Araceae</taxon>
        <taxon>Lemnoideae</taxon>
        <taxon>Spirodela</taxon>
    </lineage>
</organism>
<gene>
    <name evidence="1" type="ORF">SI7747_07008908</name>
</gene>
<reference evidence="1 2" key="1">
    <citation type="submission" date="2019-12" db="EMBL/GenBank/DDBJ databases">
        <authorList>
            <person name="Scholz U."/>
            <person name="Mascher M."/>
            <person name="Fiebig A."/>
        </authorList>
    </citation>
    <scope>NUCLEOTIDE SEQUENCE</scope>
</reference>
<dbReference type="Proteomes" id="UP001189122">
    <property type="component" value="Unassembled WGS sequence"/>
</dbReference>
<proteinExistence type="predicted"/>
<evidence type="ECO:0000313" key="1">
    <source>
        <dbReference type="EMBL" id="CAA2622952.1"/>
    </source>
</evidence>
<protein>
    <submittedName>
        <fullName evidence="1">Uncharacterized protein</fullName>
    </submittedName>
</protein>
<name>A0A7I8IY69_SPIIN</name>